<dbReference type="GO" id="GO:0000981">
    <property type="term" value="F:DNA-binding transcription factor activity, RNA polymerase II-specific"/>
    <property type="evidence" value="ECO:0007669"/>
    <property type="project" value="TreeGrafter"/>
</dbReference>
<accession>A0AAU9JTJ3</accession>
<feature type="domain" description="C2H2-type" evidence="6">
    <location>
        <begin position="90"/>
        <end position="118"/>
    </location>
</feature>
<dbReference type="Pfam" id="PF13912">
    <property type="entry name" value="zf-C2H2_6"/>
    <property type="match status" value="1"/>
</dbReference>
<sequence>MNRFVVRQFLLPHPQDLQISSDPIDRANTFMCNQCLLSFESATDRDKHSITKPIIDKSEVFKEKPKVFTYENDKGFCEINFADKKKDGEFFCDECNKGFSSYQGLRQHEGKIHREKKRNFKCTICVKKFFSRYLLRSHMKQVHETSDKFSCIQSSQFDKTENALKMHADHCGMSFGYRN</sequence>
<evidence type="ECO:0000256" key="3">
    <source>
        <dbReference type="ARBA" id="ARBA00022771"/>
    </source>
</evidence>
<proteinExistence type="predicted"/>
<gene>
    <name evidence="7" type="ORF">BSTOLATCC_MIC49307</name>
</gene>
<organism evidence="7 8">
    <name type="scientific">Blepharisma stoltei</name>
    <dbReference type="NCBI Taxonomy" id="1481888"/>
    <lineage>
        <taxon>Eukaryota</taxon>
        <taxon>Sar</taxon>
        <taxon>Alveolata</taxon>
        <taxon>Ciliophora</taxon>
        <taxon>Postciliodesmatophora</taxon>
        <taxon>Heterotrichea</taxon>
        <taxon>Heterotrichida</taxon>
        <taxon>Blepharismidae</taxon>
        <taxon>Blepharisma</taxon>
    </lineage>
</organism>
<evidence type="ECO:0000256" key="5">
    <source>
        <dbReference type="PROSITE-ProRule" id="PRU00042"/>
    </source>
</evidence>
<name>A0AAU9JTJ3_9CILI</name>
<evidence type="ECO:0000313" key="8">
    <source>
        <dbReference type="Proteomes" id="UP001162131"/>
    </source>
</evidence>
<dbReference type="Pfam" id="PF13894">
    <property type="entry name" value="zf-C2H2_4"/>
    <property type="match status" value="1"/>
</dbReference>
<dbReference type="EMBL" id="CAJZBQ010000048">
    <property type="protein sequence ID" value="CAG9329685.1"/>
    <property type="molecule type" value="Genomic_DNA"/>
</dbReference>
<feature type="domain" description="C2H2-type" evidence="6">
    <location>
        <begin position="120"/>
        <end position="148"/>
    </location>
</feature>
<dbReference type="GO" id="GO:0005634">
    <property type="term" value="C:nucleus"/>
    <property type="evidence" value="ECO:0007669"/>
    <property type="project" value="TreeGrafter"/>
</dbReference>
<dbReference type="GO" id="GO:0000977">
    <property type="term" value="F:RNA polymerase II transcription regulatory region sequence-specific DNA binding"/>
    <property type="evidence" value="ECO:0007669"/>
    <property type="project" value="TreeGrafter"/>
</dbReference>
<dbReference type="PROSITE" id="PS50157">
    <property type="entry name" value="ZINC_FINGER_C2H2_2"/>
    <property type="match status" value="2"/>
</dbReference>
<dbReference type="PANTHER" id="PTHR24379">
    <property type="entry name" value="KRAB AND ZINC FINGER DOMAIN-CONTAINING"/>
    <property type="match status" value="1"/>
</dbReference>
<dbReference type="InterPro" id="IPR013087">
    <property type="entry name" value="Znf_C2H2_type"/>
</dbReference>
<comment type="caution">
    <text evidence="7">The sequence shown here is derived from an EMBL/GenBank/DDBJ whole genome shotgun (WGS) entry which is preliminary data.</text>
</comment>
<dbReference type="AlphaFoldDB" id="A0AAU9JTJ3"/>
<dbReference type="SMART" id="SM00355">
    <property type="entry name" value="ZnF_C2H2"/>
    <property type="match status" value="2"/>
</dbReference>
<keyword evidence="3 5" id="KW-0863">Zinc-finger</keyword>
<protein>
    <recommendedName>
        <fullName evidence="6">C2H2-type domain-containing protein</fullName>
    </recommendedName>
</protein>
<dbReference type="PANTHER" id="PTHR24379:SF127">
    <property type="entry name" value="BLOODY FINGERS-RELATED"/>
    <property type="match status" value="1"/>
</dbReference>
<evidence type="ECO:0000313" key="7">
    <source>
        <dbReference type="EMBL" id="CAG9329685.1"/>
    </source>
</evidence>
<dbReference type="GO" id="GO:0008270">
    <property type="term" value="F:zinc ion binding"/>
    <property type="evidence" value="ECO:0007669"/>
    <property type="project" value="UniProtKB-KW"/>
</dbReference>
<dbReference type="SUPFAM" id="SSF57667">
    <property type="entry name" value="beta-beta-alpha zinc fingers"/>
    <property type="match status" value="1"/>
</dbReference>
<evidence type="ECO:0000256" key="1">
    <source>
        <dbReference type="ARBA" id="ARBA00022723"/>
    </source>
</evidence>
<evidence type="ECO:0000256" key="2">
    <source>
        <dbReference type="ARBA" id="ARBA00022737"/>
    </source>
</evidence>
<evidence type="ECO:0000256" key="4">
    <source>
        <dbReference type="ARBA" id="ARBA00022833"/>
    </source>
</evidence>
<dbReference type="Gene3D" id="3.30.160.60">
    <property type="entry name" value="Classic Zinc Finger"/>
    <property type="match status" value="2"/>
</dbReference>
<dbReference type="Proteomes" id="UP001162131">
    <property type="component" value="Unassembled WGS sequence"/>
</dbReference>
<keyword evidence="2" id="KW-0677">Repeat</keyword>
<keyword evidence="8" id="KW-1185">Reference proteome</keyword>
<reference evidence="7" key="1">
    <citation type="submission" date="2021-09" db="EMBL/GenBank/DDBJ databases">
        <authorList>
            <consortium name="AG Swart"/>
            <person name="Singh M."/>
            <person name="Singh A."/>
            <person name="Seah K."/>
            <person name="Emmerich C."/>
        </authorList>
    </citation>
    <scope>NUCLEOTIDE SEQUENCE</scope>
    <source>
        <strain evidence="7">ATCC30299</strain>
    </source>
</reference>
<dbReference type="PROSITE" id="PS00028">
    <property type="entry name" value="ZINC_FINGER_C2H2_1"/>
    <property type="match status" value="2"/>
</dbReference>
<keyword evidence="1" id="KW-0479">Metal-binding</keyword>
<keyword evidence="4" id="KW-0862">Zinc</keyword>
<evidence type="ECO:0000259" key="6">
    <source>
        <dbReference type="PROSITE" id="PS50157"/>
    </source>
</evidence>
<dbReference type="InterPro" id="IPR036236">
    <property type="entry name" value="Znf_C2H2_sf"/>
</dbReference>